<organism evidence="2">
    <name type="scientific">Oxyrrhis marina</name>
    <name type="common">Dinoflagellate</name>
    <dbReference type="NCBI Taxonomy" id="2969"/>
    <lineage>
        <taxon>Eukaryota</taxon>
        <taxon>Sar</taxon>
        <taxon>Alveolata</taxon>
        <taxon>Dinophyceae</taxon>
        <taxon>Oxyrrhinales</taxon>
        <taxon>Oxyrrhinaceae</taxon>
        <taxon>Oxyrrhis</taxon>
    </lineage>
</organism>
<proteinExistence type="predicted"/>
<gene>
    <name evidence="1" type="ORF">OMAR00294_LOCUS510</name>
    <name evidence="2" type="ORF">OMAR00294_LOCUS511</name>
</gene>
<dbReference type="EMBL" id="HBJB01000586">
    <property type="protein sequence ID" value="CAE0840499.1"/>
    <property type="molecule type" value="Transcribed_RNA"/>
</dbReference>
<evidence type="ECO:0000313" key="2">
    <source>
        <dbReference type="EMBL" id="CAE0840499.1"/>
    </source>
</evidence>
<accession>A0A7S4GLU1</accession>
<evidence type="ECO:0000313" key="1">
    <source>
        <dbReference type="EMBL" id="CAE0840497.1"/>
    </source>
</evidence>
<dbReference type="AlphaFoldDB" id="A0A7S4GLU1"/>
<name>A0A7S4GLU1_OXYMA</name>
<sequence>MLRRNRPPQMFRNVKLQELPFAYSSKAWAMVLTFRTATTVPEGKIWGLIAPRPFEFADPALVCDDDDEDKPSVGSPLFRPPLPQSPFRSIDHHPPAANAGDAAAAGTYRPSSAGCRIDPVSPTDTRELLEVLVLDGTVPAGLYEFRFTLEIEPLVVLPTGAVDLPSTADLRWELRTWTGVVDQASDGTCPALPEANGMPLDYGLLYDAPQGRWRDRQVVLDDFGEWTYSDA</sequence>
<protein>
    <submittedName>
        <fullName evidence="2">Uncharacterized protein</fullName>
    </submittedName>
</protein>
<reference evidence="2" key="1">
    <citation type="submission" date="2021-01" db="EMBL/GenBank/DDBJ databases">
        <authorList>
            <person name="Corre E."/>
            <person name="Pelletier E."/>
            <person name="Niang G."/>
            <person name="Scheremetjew M."/>
            <person name="Finn R."/>
            <person name="Kale V."/>
            <person name="Holt S."/>
            <person name="Cochrane G."/>
            <person name="Meng A."/>
            <person name="Brown T."/>
            <person name="Cohen L."/>
        </authorList>
    </citation>
    <scope>NUCLEOTIDE SEQUENCE</scope>
    <source>
        <strain evidence="2">LB1974</strain>
    </source>
</reference>
<dbReference type="EMBL" id="HBJB01000585">
    <property type="protein sequence ID" value="CAE0840497.1"/>
    <property type="molecule type" value="Transcribed_RNA"/>
</dbReference>